<feature type="compositionally biased region" description="Polar residues" evidence="2">
    <location>
        <begin position="378"/>
        <end position="387"/>
    </location>
</feature>
<dbReference type="EMBL" id="OUUZ01000015">
    <property type="protein sequence ID" value="SPQ25556.1"/>
    <property type="molecule type" value="Genomic_DNA"/>
</dbReference>
<evidence type="ECO:0000313" key="3">
    <source>
        <dbReference type="EMBL" id="SPQ25556.1"/>
    </source>
</evidence>
<sequence length="431" mass="49541">MTAPDCPAPPASPPRPSYRDVLRYWCHNEYDSPINGGQLGSSKAFRLWQLDNRCIGDEEAEFTAYIESEKRSRARREESTVLPDLDDPEGLENERRYWKERRKWRQQNVRENTGVDGFAGYVDAVKRRLAAHGFFKPFRLEQDPSRQDRLTTWIEYLNYAYWWDDRNSARLAVLQPQHEEAWRELQKLHPAPGYHITEALLLSREEAEKRTRERLEAEKALENAKTQAKAVLELTKRDRDGPQPPRFSSEQRTAMVTEAHARYKEAKNALALIQTRNEAAARFRDQARDYALEKEKGDRHKTLIRWILDHIDAVEAEMKQVEKANERMDAPPRVVIIIIPTSSPSKPQSITRPLSPRQPSPKAIYPKPVPIPEPGDSPSRTLATSKGRSAPTPAQRPHRRPPPKSNSRIPRGGRALRSSLTNRTVFCGGGR</sequence>
<feature type="compositionally biased region" description="Low complexity" evidence="2">
    <location>
        <begin position="340"/>
        <end position="350"/>
    </location>
</feature>
<organism evidence="3 4">
    <name type="scientific">Thermothielavioides terrestris</name>
    <dbReference type="NCBI Taxonomy" id="2587410"/>
    <lineage>
        <taxon>Eukaryota</taxon>
        <taxon>Fungi</taxon>
        <taxon>Dikarya</taxon>
        <taxon>Ascomycota</taxon>
        <taxon>Pezizomycotina</taxon>
        <taxon>Sordariomycetes</taxon>
        <taxon>Sordariomycetidae</taxon>
        <taxon>Sordariales</taxon>
        <taxon>Chaetomiaceae</taxon>
        <taxon>Thermothielavioides</taxon>
    </lineage>
</organism>
<dbReference type="Proteomes" id="UP000289323">
    <property type="component" value="Unassembled WGS sequence"/>
</dbReference>
<evidence type="ECO:0000313" key="4">
    <source>
        <dbReference type="Proteomes" id="UP000289323"/>
    </source>
</evidence>
<proteinExistence type="predicted"/>
<reference evidence="3 4" key="1">
    <citation type="submission" date="2018-04" db="EMBL/GenBank/DDBJ databases">
        <authorList>
            <person name="Huttner S."/>
            <person name="Dainat J."/>
        </authorList>
    </citation>
    <scope>NUCLEOTIDE SEQUENCE [LARGE SCALE GENOMIC DNA]</scope>
</reference>
<accession>A0A446BSR4</accession>
<name>A0A446BSR4_9PEZI</name>
<dbReference type="AlphaFoldDB" id="A0A446BSR4"/>
<gene>
    <name evidence="3" type="ORF">TT172_LOCUS7975</name>
</gene>
<feature type="coiled-coil region" evidence="1">
    <location>
        <begin position="205"/>
        <end position="234"/>
    </location>
</feature>
<protein>
    <submittedName>
        <fullName evidence="3">Cfadbe27-7b0f-4699-b994-95ec62f90d82</fullName>
    </submittedName>
</protein>
<keyword evidence="1" id="KW-0175">Coiled coil</keyword>
<evidence type="ECO:0000256" key="1">
    <source>
        <dbReference type="SAM" id="Coils"/>
    </source>
</evidence>
<feature type="region of interest" description="Disordered" evidence="2">
    <location>
        <begin position="340"/>
        <end position="431"/>
    </location>
</feature>
<evidence type="ECO:0000256" key="2">
    <source>
        <dbReference type="SAM" id="MobiDB-lite"/>
    </source>
</evidence>